<comment type="caution">
    <text evidence="3">The sequence shown here is derived from an EMBL/GenBank/DDBJ whole genome shotgun (WGS) entry which is preliminary data.</text>
</comment>
<name>A0ABS7BZC4_9BACL</name>
<dbReference type="CDD" id="cd13580">
    <property type="entry name" value="PBP2_AlgQ_like_1"/>
    <property type="match status" value="1"/>
</dbReference>
<organism evidence="3 4">
    <name type="scientific">Paenibacillus sepulcri</name>
    <dbReference type="NCBI Taxonomy" id="359917"/>
    <lineage>
        <taxon>Bacteria</taxon>
        <taxon>Bacillati</taxon>
        <taxon>Bacillota</taxon>
        <taxon>Bacilli</taxon>
        <taxon>Bacillales</taxon>
        <taxon>Paenibacillaceae</taxon>
        <taxon>Paenibacillus</taxon>
    </lineage>
</organism>
<accession>A0ABS7BZC4</accession>
<reference evidence="3 4" key="1">
    <citation type="submission" date="2021-07" db="EMBL/GenBank/DDBJ databases">
        <title>Paenibacillus radiodurans sp. nov., isolated from the southeastern edge of Tengger Desert.</title>
        <authorList>
            <person name="Zhang G."/>
        </authorList>
    </citation>
    <scope>NUCLEOTIDE SEQUENCE [LARGE SCALE GENOMIC DNA]</scope>
    <source>
        <strain evidence="3 4">CCM 7311</strain>
    </source>
</reference>
<dbReference type="InterPro" id="IPR050490">
    <property type="entry name" value="Bact_solute-bd_prot1"/>
</dbReference>
<keyword evidence="1 2" id="KW-0732">Signal</keyword>
<feature type="signal peptide" evidence="2">
    <location>
        <begin position="1"/>
        <end position="27"/>
    </location>
</feature>
<dbReference type="PANTHER" id="PTHR43649:SF33">
    <property type="entry name" value="POLYGALACTURONAN_RHAMNOGALACTURONAN-BINDING PROTEIN YTCQ"/>
    <property type="match status" value="1"/>
</dbReference>
<protein>
    <submittedName>
        <fullName evidence="3">Extracellular solute-binding protein</fullName>
    </submittedName>
</protein>
<dbReference type="PANTHER" id="PTHR43649">
    <property type="entry name" value="ARABINOSE-BINDING PROTEIN-RELATED"/>
    <property type="match status" value="1"/>
</dbReference>
<proteinExistence type="predicted"/>
<evidence type="ECO:0000256" key="1">
    <source>
        <dbReference type="ARBA" id="ARBA00022729"/>
    </source>
</evidence>
<dbReference type="EMBL" id="JAHZIK010000139">
    <property type="protein sequence ID" value="MBW7453978.1"/>
    <property type="molecule type" value="Genomic_DNA"/>
</dbReference>
<sequence length="521" mass="56737">MKRKKQMMLAAALVFGLTVLSGCSGNASPGGSEGNAPSGASGEAASAPTAIKIMSAFSTANPPDPKGDVQKAIEEATNTKLDIQWVSANNYKERLNVSLSSGDIADVVMIDDPFSTVFRTSAKQGAFWDLTELYGKYPNILKQVPAAAWEASKMQDGKNYGIPRPRGAEGARYFVIRKDWLDKLGLQVPTTTDELYTVMKAFKEQDPDGNGKDDTIGFTANVLPTDMGTLGIIINSFTGANGTGATGSWVVRDGKLENADLLPETREALEYLNKAYKDGLIPADFASLKPSQVDEIYASGKAGIIADKTGNMQEMISKLGKVDPTAKDEQAFYPVTSINGYNPKGPGFLGMLAISKKVPEEKLDAILTAIDKWMTPEVFDLQTWGIEGTHYTVKDGNKEPIQDKYEASGIENYNQIVYVADPYANSLHRNFPQASIDLYTKLQDEKAKTSKPDESIGLYSETFQSYGPELAKQAQDIKTKVILGVAPLTAWDDFVNKMKSDPQMTKIVQEMNDAYQERSGK</sequence>
<feature type="chain" id="PRO_5047488259" evidence="2">
    <location>
        <begin position="28"/>
        <end position="521"/>
    </location>
</feature>
<dbReference type="PROSITE" id="PS51257">
    <property type="entry name" value="PROKAR_LIPOPROTEIN"/>
    <property type="match status" value="1"/>
</dbReference>
<evidence type="ECO:0000313" key="3">
    <source>
        <dbReference type="EMBL" id="MBW7453978.1"/>
    </source>
</evidence>
<dbReference type="Gene3D" id="3.40.190.10">
    <property type="entry name" value="Periplasmic binding protein-like II"/>
    <property type="match status" value="2"/>
</dbReference>
<gene>
    <name evidence="3" type="ORF">K0U00_08000</name>
</gene>
<dbReference type="RefSeq" id="WP_210038160.1">
    <property type="nucleotide sequence ID" value="NZ_JBHLVU010000022.1"/>
</dbReference>
<dbReference type="SUPFAM" id="SSF53850">
    <property type="entry name" value="Periplasmic binding protein-like II"/>
    <property type="match status" value="1"/>
</dbReference>
<dbReference type="Proteomes" id="UP001519887">
    <property type="component" value="Unassembled WGS sequence"/>
</dbReference>
<keyword evidence="4" id="KW-1185">Reference proteome</keyword>
<evidence type="ECO:0000256" key="2">
    <source>
        <dbReference type="SAM" id="SignalP"/>
    </source>
</evidence>
<evidence type="ECO:0000313" key="4">
    <source>
        <dbReference type="Proteomes" id="UP001519887"/>
    </source>
</evidence>